<keyword evidence="5 7" id="KW-1133">Transmembrane helix</keyword>
<proteinExistence type="inferred from homology"/>
<feature type="transmembrane region" description="Helical" evidence="7">
    <location>
        <begin position="41"/>
        <end position="62"/>
    </location>
</feature>
<protein>
    <recommendedName>
        <fullName evidence="7">Protein MgtC</fullName>
    </recommendedName>
</protein>
<organism evidence="9 10">
    <name type="scientific">Dongia soli</name>
    <dbReference type="NCBI Taxonomy" id="600628"/>
    <lineage>
        <taxon>Bacteria</taxon>
        <taxon>Pseudomonadati</taxon>
        <taxon>Pseudomonadota</taxon>
        <taxon>Alphaproteobacteria</taxon>
        <taxon>Rhodospirillales</taxon>
        <taxon>Dongiaceae</taxon>
        <taxon>Dongia</taxon>
    </lineage>
</organism>
<comment type="caution">
    <text evidence="9">The sequence shown here is derived from an EMBL/GenBank/DDBJ whole genome shotgun (WGS) entry which is preliminary data.</text>
</comment>
<dbReference type="RefSeq" id="WP_320508385.1">
    <property type="nucleotide sequence ID" value="NZ_JAXCLW010000002.1"/>
</dbReference>
<keyword evidence="7" id="KW-0997">Cell inner membrane</keyword>
<comment type="subcellular location">
    <subcellularLocation>
        <location evidence="7">Cell inner membrane</location>
        <topology evidence="7">Multi-pass membrane protein</topology>
    </subcellularLocation>
    <subcellularLocation>
        <location evidence="1">Cell membrane</location>
        <topology evidence="1">Multi-pass membrane protein</topology>
    </subcellularLocation>
</comment>
<evidence type="ECO:0000256" key="7">
    <source>
        <dbReference type="RuleBase" id="RU365041"/>
    </source>
</evidence>
<dbReference type="PANTHER" id="PTHR33778">
    <property type="entry name" value="PROTEIN MGTC"/>
    <property type="match status" value="1"/>
</dbReference>
<dbReference type="EMBL" id="JAXCLW010000002">
    <property type="protein sequence ID" value="MDY0883347.1"/>
    <property type="molecule type" value="Genomic_DNA"/>
</dbReference>
<feature type="transmembrane region" description="Helical" evidence="7">
    <location>
        <begin position="124"/>
        <end position="143"/>
    </location>
</feature>
<keyword evidence="10" id="KW-1185">Reference proteome</keyword>
<feature type="transmembrane region" description="Helical" evidence="7">
    <location>
        <begin position="98"/>
        <end position="118"/>
    </location>
</feature>
<evidence type="ECO:0000256" key="2">
    <source>
        <dbReference type="ARBA" id="ARBA00009298"/>
    </source>
</evidence>
<evidence type="ECO:0000313" key="9">
    <source>
        <dbReference type="EMBL" id="MDY0883347.1"/>
    </source>
</evidence>
<name>A0ABU5EAG9_9PROT</name>
<evidence type="ECO:0000256" key="6">
    <source>
        <dbReference type="ARBA" id="ARBA00023136"/>
    </source>
</evidence>
<gene>
    <name evidence="9" type="ORF">SMD27_10865</name>
</gene>
<evidence type="ECO:0000256" key="1">
    <source>
        <dbReference type="ARBA" id="ARBA00004651"/>
    </source>
</evidence>
<dbReference type="Pfam" id="PF02308">
    <property type="entry name" value="MgtC"/>
    <property type="match status" value="1"/>
</dbReference>
<dbReference type="InterPro" id="IPR049177">
    <property type="entry name" value="MgtC_SapB_SrpB_YhiD_N"/>
</dbReference>
<evidence type="ECO:0000256" key="3">
    <source>
        <dbReference type="ARBA" id="ARBA00022475"/>
    </source>
</evidence>
<evidence type="ECO:0000313" key="10">
    <source>
        <dbReference type="Proteomes" id="UP001279642"/>
    </source>
</evidence>
<keyword evidence="4 7" id="KW-0812">Transmembrane</keyword>
<feature type="transmembrane region" description="Helical" evidence="7">
    <location>
        <begin position="74"/>
        <end position="93"/>
    </location>
</feature>
<keyword evidence="6 7" id="KW-0472">Membrane</keyword>
<feature type="transmembrane region" description="Helical" evidence="7">
    <location>
        <begin position="12"/>
        <end position="29"/>
    </location>
</feature>
<evidence type="ECO:0000259" key="8">
    <source>
        <dbReference type="Pfam" id="PF02308"/>
    </source>
</evidence>
<dbReference type="PRINTS" id="PR01837">
    <property type="entry name" value="MGTCSAPBPROT"/>
</dbReference>
<accession>A0ABU5EAG9</accession>
<reference evidence="9 10" key="1">
    <citation type="journal article" date="2016" name="Antonie Van Leeuwenhoek">
        <title>Dongia soli sp. nov., isolated from soil from Dokdo, Korea.</title>
        <authorList>
            <person name="Kim D.U."/>
            <person name="Lee H."/>
            <person name="Kim H."/>
            <person name="Kim S.G."/>
            <person name="Ka J.O."/>
        </authorList>
    </citation>
    <scope>NUCLEOTIDE SEQUENCE [LARGE SCALE GENOMIC DNA]</scope>
    <source>
        <strain evidence="9 10">D78</strain>
    </source>
</reference>
<sequence length="231" mass="25524">MTLHLEWQEMGIRLLCTLVACGIVGFERGEVERAAGMRTTMLVGLAACLSMLLANWLLATVGKTPESFAQMDTLRLPLGTLSGVGFIGAGAILRRDNLVVGLTTAASLWYVTAVGLCFGSGQYVLGWSATFLGLVILSGLKSVERRLRREREVILRLRWRVEHLSEEIVRKALSDAGLHISRVTTTYDSIDQIGELDCRLNWRTLPTNHDMPPAIRALAEMPGMLKLEWTT</sequence>
<keyword evidence="3" id="KW-1003">Cell membrane</keyword>
<evidence type="ECO:0000256" key="4">
    <source>
        <dbReference type="ARBA" id="ARBA00022692"/>
    </source>
</evidence>
<evidence type="ECO:0000256" key="5">
    <source>
        <dbReference type="ARBA" id="ARBA00022989"/>
    </source>
</evidence>
<comment type="similarity">
    <text evidence="2 7">Belongs to the MgtC/SapB family.</text>
</comment>
<dbReference type="Proteomes" id="UP001279642">
    <property type="component" value="Unassembled WGS sequence"/>
</dbReference>
<dbReference type="InterPro" id="IPR036259">
    <property type="entry name" value="MFS_trans_sf"/>
</dbReference>
<feature type="domain" description="MgtC/SapB/SrpB/YhiD N-terminal" evidence="8">
    <location>
        <begin position="14"/>
        <end position="145"/>
    </location>
</feature>
<dbReference type="SUPFAM" id="SSF103473">
    <property type="entry name" value="MFS general substrate transporter"/>
    <property type="match status" value="1"/>
</dbReference>
<dbReference type="PANTHER" id="PTHR33778:SF1">
    <property type="entry name" value="MAGNESIUM TRANSPORTER YHID-RELATED"/>
    <property type="match status" value="1"/>
</dbReference>
<dbReference type="InterPro" id="IPR003416">
    <property type="entry name" value="MgtC/SapB/SrpB/YhiD_fam"/>
</dbReference>